<evidence type="ECO:0000256" key="2">
    <source>
        <dbReference type="ARBA" id="ARBA00013203"/>
    </source>
</evidence>
<dbReference type="PANTHER" id="PTHR24058">
    <property type="entry name" value="DUAL SPECIFICITY PROTEIN KINASE"/>
    <property type="match status" value="1"/>
</dbReference>
<evidence type="ECO:0000256" key="6">
    <source>
        <dbReference type="ARBA" id="ARBA00022777"/>
    </source>
</evidence>
<comment type="catalytic activity">
    <reaction evidence="8">
        <text>L-seryl-[protein] + ATP = O-phospho-L-seryl-[protein] + ADP + H(+)</text>
        <dbReference type="Rhea" id="RHEA:17989"/>
        <dbReference type="Rhea" id="RHEA-COMP:9863"/>
        <dbReference type="Rhea" id="RHEA-COMP:11604"/>
        <dbReference type="ChEBI" id="CHEBI:15378"/>
        <dbReference type="ChEBI" id="CHEBI:29999"/>
        <dbReference type="ChEBI" id="CHEBI:30616"/>
        <dbReference type="ChEBI" id="CHEBI:83421"/>
        <dbReference type="ChEBI" id="CHEBI:456216"/>
        <dbReference type="EC" id="2.7.12.1"/>
    </reaction>
</comment>
<evidence type="ECO:0000256" key="1">
    <source>
        <dbReference type="ARBA" id="ARBA00008867"/>
    </source>
</evidence>
<dbReference type="EC" id="2.7.12.1" evidence="2"/>
<evidence type="ECO:0000256" key="4">
    <source>
        <dbReference type="ARBA" id="ARBA00022679"/>
    </source>
</evidence>
<keyword evidence="4" id="KW-0808">Transferase</keyword>
<dbReference type="Gene3D" id="1.10.510.10">
    <property type="entry name" value="Transferase(Phosphotransferase) domain 1"/>
    <property type="match status" value="1"/>
</dbReference>
<feature type="compositionally biased region" description="Polar residues" evidence="11">
    <location>
        <begin position="33"/>
        <end position="47"/>
    </location>
</feature>
<evidence type="ECO:0000256" key="5">
    <source>
        <dbReference type="ARBA" id="ARBA00022741"/>
    </source>
</evidence>
<organism evidence="13 14">
    <name type="scientific">Tritrichomonas musculus</name>
    <dbReference type="NCBI Taxonomy" id="1915356"/>
    <lineage>
        <taxon>Eukaryota</taxon>
        <taxon>Metamonada</taxon>
        <taxon>Parabasalia</taxon>
        <taxon>Tritrichomonadida</taxon>
        <taxon>Tritrichomonadidae</taxon>
        <taxon>Tritrichomonas</taxon>
    </lineage>
</organism>
<evidence type="ECO:0000256" key="7">
    <source>
        <dbReference type="ARBA" id="ARBA00022840"/>
    </source>
</evidence>
<dbReference type="Gene3D" id="3.30.10.30">
    <property type="entry name" value="DYRK"/>
    <property type="match status" value="1"/>
</dbReference>
<feature type="domain" description="Protein kinase" evidence="12">
    <location>
        <begin position="164"/>
        <end position="453"/>
    </location>
</feature>
<keyword evidence="14" id="KW-1185">Reference proteome</keyword>
<dbReference type="PANTHER" id="PTHR24058:SF22">
    <property type="entry name" value="DUAL SPECIFICITY TYROSINE-PHOSPHORYLATION-REGULATED KINASE 4"/>
    <property type="match status" value="1"/>
</dbReference>
<dbReference type="SMART" id="SM00220">
    <property type="entry name" value="S_TKc"/>
    <property type="match status" value="1"/>
</dbReference>
<evidence type="ECO:0000256" key="11">
    <source>
        <dbReference type="SAM" id="MobiDB-lite"/>
    </source>
</evidence>
<dbReference type="InterPro" id="IPR000719">
    <property type="entry name" value="Prot_kinase_dom"/>
</dbReference>
<gene>
    <name evidence="13" type="ORF">M9Y10_004998</name>
</gene>
<feature type="region of interest" description="Disordered" evidence="11">
    <location>
        <begin position="1"/>
        <end position="92"/>
    </location>
</feature>
<reference evidence="13 14" key="1">
    <citation type="submission" date="2024-04" db="EMBL/GenBank/DDBJ databases">
        <title>Tritrichomonas musculus Genome.</title>
        <authorList>
            <person name="Alves-Ferreira E."/>
            <person name="Grigg M."/>
            <person name="Lorenzi H."/>
            <person name="Galac M."/>
        </authorList>
    </citation>
    <scope>NUCLEOTIDE SEQUENCE [LARGE SCALE GENOMIC DNA]</scope>
    <source>
        <strain evidence="13 14">EAF2021</strain>
    </source>
</reference>
<dbReference type="InterPro" id="IPR042521">
    <property type="entry name" value="DYRK"/>
</dbReference>
<dbReference type="InterPro" id="IPR050494">
    <property type="entry name" value="Ser_Thr_dual-spec_kinase"/>
</dbReference>
<evidence type="ECO:0000259" key="12">
    <source>
        <dbReference type="PROSITE" id="PS50011"/>
    </source>
</evidence>
<comment type="caution">
    <text evidence="13">The sequence shown here is derived from an EMBL/GenBank/DDBJ whole genome shotgun (WGS) entry which is preliminary data.</text>
</comment>
<proteinExistence type="inferred from homology"/>
<dbReference type="EMBL" id="JAPFFF010000011">
    <property type="protein sequence ID" value="KAK8878233.1"/>
    <property type="molecule type" value="Genomic_DNA"/>
</dbReference>
<keyword evidence="7" id="KW-0067">ATP-binding</keyword>
<evidence type="ECO:0000313" key="14">
    <source>
        <dbReference type="Proteomes" id="UP001470230"/>
    </source>
</evidence>
<dbReference type="PROSITE" id="PS50011">
    <property type="entry name" value="PROTEIN_KINASE_DOM"/>
    <property type="match status" value="1"/>
</dbReference>
<dbReference type="Gene3D" id="3.30.200.20">
    <property type="entry name" value="Phosphorylase Kinase, domain 1"/>
    <property type="match status" value="1"/>
</dbReference>
<accession>A0ABR2JK21</accession>
<evidence type="ECO:0000256" key="8">
    <source>
        <dbReference type="ARBA" id="ARBA00049003"/>
    </source>
</evidence>
<sequence length="480" mass="55039">MDKRNASSARSNYNPRPPENSSPNHGRARGKGNDSQPNDIINYSTPKTARVRPPSTKNSNASRRYPNSPRYRYKFRTPDENPLQIPTTPKVINGPITPKEAIKYYSDFLTDYEKEEISIFPDIYYVGKKESKINPTDSEDHNQGFDDDSNNLELRVGDHLAYRFEIVSLFGSGAFGRVIKCIDHKTNSHVAVKVIVNTDQMHEQGQVEAQILTKLNSYNQHHIVRAYDFFVFRSHICITFEILGMSLYDFSENNNFTPLPPRLVRLYALQILSALEQVHRAGAIHCDIKPENILLLPGSKTLVKLVDFGSGCFDGHQKYFYIQSRFYRAPEVILGIPYGPSIDIWSTMLVLVEMMTGSPLFPGDDELEQLWMISELLGEPPRELVAKGNRREEFFDEDCNLLNVDKKRKPRSMNLQKLLKTNDPMLVDFLMKCLTWDPNERLTIRQALQHPWIRNKEVKVAPKPSALPSLEIASKRSMCM</sequence>
<dbReference type="Proteomes" id="UP001470230">
    <property type="component" value="Unassembled WGS sequence"/>
</dbReference>
<keyword evidence="3" id="KW-0723">Serine/threonine-protein kinase</keyword>
<evidence type="ECO:0000256" key="3">
    <source>
        <dbReference type="ARBA" id="ARBA00022527"/>
    </source>
</evidence>
<keyword evidence="5" id="KW-0547">Nucleotide-binding</keyword>
<dbReference type="SUPFAM" id="SSF56112">
    <property type="entry name" value="Protein kinase-like (PK-like)"/>
    <property type="match status" value="1"/>
</dbReference>
<evidence type="ECO:0000256" key="10">
    <source>
        <dbReference type="ARBA" id="ARBA00051680"/>
    </source>
</evidence>
<evidence type="ECO:0000313" key="13">
    <source>
        <dbReference type="EMBL" id="KAK8878233.1"/>
    </source>
</evidence>
<comment type="catalytic activity">
    <reaction evidence="9">
        <text>L-threonyl-[protein] + ATP = O-phospho-L-threonyl-[protein] + ADP + H(+)</text>
        <dbReference type="Rhea" id="RHEA:46608"/>
        <dbReference type="Rhea" id="RHEA-COMP:11060"/>
        <dbReference type="Rhea" id="RHEA-COMP:11605"/>
        <dbReference type="ChEBI" id="CHEBI:15378"/>
        <dbReference type="ChEBI" id="CHEBI:30013"/>
        <dbReference type="ChEBI" id="CHEBI:30616"/>
        <dbReference type="ChEBI" id="CHEBI:61977"/>
        <dbReference type="ChEBI" id="CHEBI:456216"/>
        <dbReference type="EC" id="2.7.12.1"/>
    </reaction>
</comment>
<keyword evidence="6" id="KW-0418">Kinase</keyword>
<comment type="catalytic activity">
    <reaction evidence="10">
        <text>L-tyrosyl-[protein] + ATP = O-phospho-L-tyrosyl-[protein] + ADP + H(+)</text>
        <dbReference type="Rhea" id="RHEA:10596"/>
        <dbReference type="Rhea" id="RHEA-COMP:10136"/>
        <dbReference type="Rhea" id="RHEA-COMP:20101"/>
        <dbReference type="ChEBI" id="CHEBI:15378"/>
        <dbReference type="ChEBI" id="CHEBI:30616"/>
        <dbReference type="ChEBI" id="CHEBI:46858"/>
        <dbReference type="ChEBI" id="CHEBI:61978"/>
        <dbReference type="ChEBI" id="CHEBI:456216"/>
        <dbReference type="EC" id="2.7.12.1"/>
    </reaction>
</comment>
<comment type="similarity">
    <text evidence="1">Belongs to the protein kinase superfamily. CMGC Ser/Thr protein kinase family. MNB/DYRK subfamily.</text>
</comment>
<name>A0ABR2JK21_9EUKA</name>
<feature type="compositionally biased region" description="Polar residues" evidence="11">
    <location>
        <begin position="1"/>
        <end position="14"/>
    </location>
</feature>
<dbReference type="CDD" id="cd14210">
    <property type="entry name" value="PKc_DYRK"/>
    <property type="match status" value="1"/>
</dbReference>
<dbReference type="Pfam" id="PF00069">
    <property type="entry name" value="Pkinase"/>
    <property type="match status" value="1"/>
</dbReference>
<evidence type="ECO:0000256" key="9">
    <source>
        <dbReference type="ARBA" id="ARBA00049308"/>
    </source>
</evidence>
<protein>
    <recommendedName>
        <fullName evidence="2">dual-specificity kinase</fullName>
        <ecNumber evidence="2">2.7.12.1</ecNumber>
    </recommendedName>
</protein>
<dbReference type="InterPro" id="IPR011009">
    <property type="entry name" value="Kinase-like_dom_sf"/>
</dbReference>